<dbReference type="InterPro" id="IPR025018">
    <property type="entry name" value="DUF3953"/>
</dbReference>
<keyword evidence="3" id="KW-1185">Reference proteome</keyword>
<dbReference type="Proteomes" id="UP000294292">
    <property type="component" value="Chromosome"/>
</dbReference>
<keyword evidence="1" id="KW-1133">Transmembrane helix</keyword>
<sequence>MIISRIIVLILILTLSSYSLITENYVLIPYMILSLGVLVMITGLVELQKNKKSILSYFSIIASFFIFFVFIRGLIVSY</sequence>
<dbReference type="EMBL" id="CP038015">
    <property type="protein sequence ID" value="QBP39745.1"/>
    <property type="molecule type" value="Genomic_DNA"/>
</dbReference>
<accession>A0A4V1AMM0</accession>
<reference evidence="2 3" key="1">
    <citation type="submission" date="2019-03" db="EMBL/GenBank/DDBJ databases">
        <title>Complete genome sequence of Paenisporosarcina antarctica CGMCC 1.6503T.</title>
        <authorList>
            <person name="Rong J.-C."/>
            <person name="Chi N.-Y."/>
            <person name="Zhang Q.-F."/>
        </authorList>
    </citation>
    <scope>NUCLEOTIDE SEQUENCE [LARGE SCALE GENOMIC DNA]</scope>
    <source>
        <strain evidence="2 3">CGMCC 1.6503</strain>
    </source>
</reference>
<protein>
    <submittedName>
        <fullName evidence="2">DUF3953 domain-containing protein</fullName>
    </submittedName>
</protein>
<name>A0A4V1AMM0_9BACL</name>
<evidence type="ECO:0000313" key="3">
    <source>
        <dbReference type="Proteomes" id="UP000294292"/>
    </source>
</evidence>
<feature type="transmembrane region" description="Helical" evidence="1">
    <location>
        <begin position="54"/>
        <end position="75"/>
    </location>
</feature>
<evidence type="ECO:0000256" key="1">
    <source>
        <dbReference type="SAM" id="Phobius"/>
    </source>
</evidence>
<evidence type="ECO:0000313" key="2">
    <source>
        <dbReference type="EMBL" id="QBP39745.1"/>
    </source>
</evidence>
<dbReference type="KEGG" id="panc:E2636_00585"/>
<organism evidence="2 3">
    <name type="scientific">Paenisporosarcina antarctica</name>
    <dbReference type="NCBI Taxonomy" id="417367"/>
    <lineage>
        <taxon>Bacteria</taxon>
        <taxon>Bacillati</taxon>
        <taxon>Bacillota</taxon>
        <taxon>Bacilli</taxon>
        <taxon>Bacillales</taxon>
        <taxon>Caryophanaceae</taxon>
        <taxon>Paenisporosarcina</taxon>
    </lineage>
</organism>
<dbReference type="Pfam" id="PF13129">
    <property type="entry name" value="DUF3953"/>
    <property type="match status" value="1"/>
</dbReference>
<keyword evidence="1" id="KW-0472">Membrane</keyword>
<proteinExistence type="predicted"/>
<dbReference type="AlphaFoldDB" id="A0A4V1AMM0"/>
<feature type="transmembrane region" description="Helical" evidence="1">
    <location>
        <begin position="27"/>
        <end position="47"/>
    </location>
</feature>
<gene>
    <name evidence="2" type="ORF">E2636_00585</name>
</gene>
<keyword evidence="1" id="KW-0812">Transmembrane</keyword>
<dbReference type="OrthoDB" id="2942989at2"/>